<dbReference type="InterPro" id="IPR015422">
    <property type="entry name" value="PyrdxlP-dep_Trfase_small"/>
</dbReference>
<dbReference type="Gene3D" id="3.90.1150.10">
    <property type="entry name" value="Aspartate Aminotransferase, domain 1"/>
    <property type="match status" value="1"/>
</dbReference>
<organism evidence="1">
    <name type="scientific">termite gut metagenome</name>
    <dbReference type="NCBI Taxonomy" id="433724"/>
    <lineage>
        <taxon>unclassified sequences</taxon>
        <taxon>metagenomes</taxon>
        <taxon>organismal metagenomes</taxon>
    </lineage>
</organism>
<comment type="caution">
    <text evidence="1">The sequence shown here is derived from an EMBL/GenBank/DDBJ whole genome shotgun (WGS) entry which is preliminary data.</text>
</comment>
<protein>
    <submittedName>
        <fullName evidence="1">Low specificity L-threonine aldolase</fullName>
        <ecNumber evidence="1">4.1.2.48</ecNumber>
    </submittedName>
</protein>
<proteinExistence type="predicted"/>
<feature type="non-terminal residue" evidence="1">
    <location>
        <position position="63"/>
    </location>
</feature>
<dbReference type="InterPro" id="IPR015421">
    <property type="entry name" value="PyrdxlP-dep_Trfase_major"/>
</dbReference>
<dbReference type="EMBL" id="SNRY01009372">
    <property type="protein sequence ID" value="KAA6307154.1"/>
    <property type="molecule type" value="Genomic_DNA"/>
</dbReference>
<dbReference type="SUPFAM" id="SSF53383">
    <property type="entry name" value="PLP-dependent transferases"/>
    <property type="match status" value="1"/>
</dbReference>
<dbReference type="InterPro" id="IPR015424">
    <property type="entry name" value="PyrdxlP-dep_Trfase"/>
</dbReference>
<sequence length="63" mass="7400">MMGECVIIFDPALKTEAYFIRKQTTQLASKMRYISCQFTAYLTDDLWLKNARHANEMASKLYE</sequence>
<dbReference type="GO" id="GO:0016829">
    <property type="term" value="F:lyase activity"/>
    <property type="evidence" value="ECO:0007669"/>
    <property type="project" value="UniProtKB-KW"/>
</dbReference>
<gene>
    <name evidence="1" type="ORF">EZS27_041179</name>
</gene>
<accession>A0A5J4PF06</accession>
<dbReference type="AlphaFoldDB" id="A0A5J4PF06"/>
<name>A0A5J4PF06_9ZZZZ</name>
<dbReference type="Gene3D" id="3.40.640.10">
    <property type="entry name" value="Type I PLP-dependent aspartate aminotransferase-like (Major domain)"/>
    <property type="match status" value="1"/>
</dbReference>
<evidence type="ECO:0000313" key="1">
    <source>
        <dbReference type="EMBL" id="KAA6307154.1"/>
    </source>
</evidence>
<dbReference type="EC" id="4.1.2.48" evidence="1"/>
<keyword evidence="1" id="KW-0456">Lyase</keyword>
<reference evidence="1" key="1">
    <citation type="submission" date="2019-03" db="EMBL/GenBank/DDBJ databases">
        <title>Single cell metagenomics reveals metabolic interactions within the superorganism composed of flagellate Streblomastix strix and complex community of Bacteroidetes bacteria on its surface.</title>
        <authorList>
            <person name="Treitli S.C."/>
            <person name="Kolisko M."/>
            <person name="Husnik F."/>
            <person name="Keeling P."/>
            <person name="Hampl V."/>
        </authorList>
    </citation>
    <scope>NUCLEOTIDE SEQUENCE</scope>
    <source>
        <strain evidence="1">STM</strain>
    </source>
</reference>